<dbReference type="Pfam" id="PF00437">
    <property type="entry name" value="T2SSE"/>
    <property type="match status" value="1"/>
</dbReference>
<dbReference type="PANTHER" id="PTHR30486">
    <property type="entry name" value="TWITCHING MOTILITY PROTEIN PILT"/>
    <property type="match status" value="1"/>
</dbReference>
<evidence type="ECO:0000313" key="3">
    <source>
        <dbReference type="EMBL" id="ERL46396.1"/>
    </source>
</evidence>
<dbReference type="Gene3D" id="3.40.50.300">
    <property type="entry name" value="P-loop containing nucleotide triphosphate hydrolases"/>
    <property type="match status" value="1"/>
</dbReference>
<dbReference type="InterPro" id="IPR050921">
    <property type="entry name" value="T4SS_GSP_E_ATPase"/>
</dbReference>
<proteinExistence type="inferred from homology"/>
<comment type="caution">
    <text evidence="3">The sequence shown here is derived from an EMBL/GenBank/DDBJ whole genome shotgun (WGS) entry which is preliminary data.</text>
</comment>
<evidence type="ECO:0000256" key="1">
    <source>
        <dbReference type="ARBA" id="ARBA00006611"/>
    </source>
</evidence>
<dbReference type="InterPro" id="IPR003593">
    <property type="entry name" value="AAA+_ATPase"/>
</dbReference>
<gene>
    <name evidence="3" type="ORF">RS24_01394</name>
</gene>
<dbReference type="InterPro" id="IPR006321">
    <property type="entry name" value="PilT/PilU"/>
</dbReference>
<dbReference type="GO" id="GO:0016887">
    <property type="term" value="F:ATP hydrolysis activity"/>
    <property type="evidence" value="ECO:0007669"/>
    <property type="project" value="InterPro"/>
</dbReference>
<dbReference type="STRING" id="1397666.RS24_01394"/>
<dbReference type="OrthoDB" id="9804785at2"/>
<name>U2XUI3_9PROT</name>
<dbReference type="CDD" id="cd01131">
    <property type="entry name" value="PilT"/>
    <property type="match status" value="1"/>
</dbReference>
<dbReference type="InterPro" id="IPR001482">
    <property type="entry name" value="T2SS/T4SS_dom"/>
</dbReference>
<dbReference type="Gene3D" id="3.30.450.90">
    <property type="match status" value="1"/>
</dbReference>
<accession>U2XUI3</accession>
<dbReference type="PANTHER" id="PTHR30486:SF6">
    <property type="entry name" value="TYPE IV PILUS RETRACTATION ATPASE PILT"/>
    <property type="match status" value="1"/>
</dbReference>
<dbReference type="RefSeq" id="WP_021777374.1">
    <property type="nucleotide sequence ID" value="NZ_AWXE01000004.1"/>
</dbReference>
<dbReference type="AlphaFoldDB" id="U2XUI3"/>
<dbReference type="EMBL" id="AWXE01000004">
    <property type="protein sequence ID" value="ERL46396.1"/>
    <property type="molecule type" value="Genomic_DNA"/>
</dbReference>
<comment type="similarity">
    <text evidence="1">Belongs to the GSP E family.</text>
</comment>
<feature type="domain" description="Bacterial type II secretion system protein E" evidence="2">
    <location>
        <begin position="195"/>
        <end position="209"/>
    </location>
</feature>
<dbReference type="SUPFAM" id="SSF52540">
    <property type="entry name" value="P-loop containing nucleoside triphosphate hydrolases"/>
    <property type="match status" value="1"/>
</dbReference>
<dbReference type="PROSITE" id="PS00662">
    <property type="entry name" value="T2SP_E"/>
    <property type="match status" value="1"/>
</dbReference>
<evidence type="ECO:0000313" key="4">
    <source>
        <dbReference type="Proteomes" id="UP000016762"/>
    </source>
</evidence>
<keyword evidence="4" id="KW-1185">Reference proteome</keyword>
<dbReference type="PATRIC" id="fig|1397666.3.peg.1283"/>
<dbReference type="GO" id="GO:0005524">
    <property type="term" value="F:ATP binding"/>
    <property type="evidence" value="ECO:0007669"/>
    <property type="project" value="InterPro"/>
</dbReference>
<dbReference type="Proteomes" id="UP000016762">
    <property type="component" value="Unassembled WGS sequence"/>
</dbReference>
<organism evidence="3 4">
    <name type="scientific">Candidatus Micropelagius thuwalensis</name>
    <dbReference type="NCBI Taxonomy" id="1397666"/>
    <lineage>
        <taxon>Bacteria</taxon>
        <taxon>Pseudomonadati</taxon>
        <taxon>Pseudomonadota</taxon>
        <taxon>Alphaproteobacteria</taxon>
        <taxon>PS1 clade</taxon>
        <taxon>Candidatus Micropelagius</taxon>
    </lineage>
</organism>
<evidence type="ECO:0000259" key="2">
    <source>
        <dbReference type="PROSITE" id="PS00662"/>
    </source>
</evidence>
<dbReference type="NCBIfam" id="TIGR01420">
    <property type="entry name" value="pilT_fam"/>
    <property type="match status" value="1"/>
</dbReference>
<sequence length="336" mass="37479">MENPIYGLLDQLTKESRISDFHLRAGEPLAVRASGDIITYPEHIIEQDMLDQVFRHELGEKGYKEFCEKNDVDFAIMVGEQRFRANGYRTMHGWAMVLRTIVTEVPNIDQLGLPPAVHKILTEKSGLVLVTGQTGSGKSTSLAAMINKINRERAENIITIEDPVEFVHTPIKSIISQREVGRDTKSFASALKGALRQDPDIILLGELRDYETVSMALTAAETGHLVFGTLHTSGAPETINRIIDVFPAEEQAQARSQLSQSLQLVMTQQLLKRKGGGRIGAFEVMVCVPAVRNLIRENKIVQINTSMQTGAQFGMITMDKYIEELHKQNLIDDLPE</sequence>
<reference evidence="3 4" key="1">
    <citation type="journal article" date="2014" name="FEMS Microbiol. Ecol.">
        <title>Genomic differentiation among two strains of the PS1 clade isolated from geographically separated marine habitats.</title>
        <authorList>
            <person name="Jimenez-Infante F."/>
            <person name="Ngugi D.K."/>
            <person name="Alam I."/>
            <person name="Rashid M."/>
            <person name="Baalawi W."/>
            <person name="Kamau A.A."/>
            <person name="Bajic V.B."/>
            <person name="Stingl U."/>
        </authorList>
    </citation>
    <scope>NUCLEOTIDE SEQUENCE [LARGE SCALE GENOMIC DNA]</scope>
    <source>
        <strain evidence="3 4">RS24</strain>
    </source>
</reference>
<dbReference type="InterPro" id="IPR027417">
    <property type="entry name" value="P-loop_NTPase"/>
</dbReference>
<dbReference type="SMART" id="SM00382">
    <property type="entry name" value="AAA"/>
    <property type="match status" value="1"/>
</dbReference>
<dbReference type="eggNOG" id="COG2805">
    <property type="taxonomic scope" value="Bacteria"/>
</dbReference>
<protein>
    <recommendedName>
        <fullName evidence="2">Bacterial type II secretion system protein E domain-containing protein</fullName>
    </recommendedName>
</protein>